<protein>
    <recommendedName>
        <fullName evidence="3">Transposase</fullName>
    </recommendedName>
</protein>
<comment type="caution">
    <text evidence="1">The sequence shown here is derived from an EMBL/GenBank/DDBJ whole genome shotgun (WGS) entry which is preliminary data.</text>
</comment>
<organism evidence="1 2">
    <name type="scientific">Streptomyces beihaiensis</name>
    <dbReference type="NCBI Taxonomy" id="2984495"/>
    <lineage>
        <taxon>Bacteria</taxon>
        <taxon>Bacillati</taxon>
        <taxon>Actinomycetota</taxon>
        <taxon>Actinomycetes</taxon>
        <taxon>Kitasatosporales</taxon>
        <taxon>Streptomycetaceae</taxon>
        <taxon>Streptomyces</taxon>
    </lineage>
</organism>
<gene>
    <name evidence="1" type="ORF">OFY01_11860</name>
</gene>
<dbReference type="EMBL" id="JAPHNL010000105">
    <property type="protein sequence ID" value="MCX3060440.1"/>
    <property type="molecule type" value="Genomic_DNA"/>
</dbReference>
<dbReference type="Proteomes" id="UP001163064">
    <property type="component" value="Unassembled WGS sequence"/>
</dbReference>
<reference evidence="1" key="1">
    <citation type="submission" date="2022-10" db="EMBL/GenBank/DDBJ databases">
        <title>Streptomyces beihaiensis sp. nov., a chitin degrading actinobacterium, isolated from shrimp pond soil.</title>
        <authorList>
            <person name="Xie J."/>
            <person name="Shen N."/>
        </authorList>
    </citation>
    <scope>NUCLEOTIDE SEQUENCE</scope>
    <source>
        <strain evidence="1">GXMU-J5</strain>
    </source>
</reference>
<accession>A0ABT3TTT8</accession>
<evidence type="ECO:0000313" key="1">
    <source>
        <dbReference type="EMBL" id="MCX3060440.1"/>
    </source>
</evidence>
<keyword evidence="2" id="KW-1185">Reference proteome</keyword>
<evidence type="ECO:0008006" key="3">
    <source>
        <dbReference type="Google" id="ProtNLM"/>
    </source>
</evidence>
<evidence type="ECO:0000313" key="2">
    <source>
        <dbReference type="Proteomes" id="UP001163064"/>
    </source>
</evidence>
<name>A0ABT3TTT8_9ACTN</name>
<proteinExistence type="predicted"/>
<sequence length="74" mass="8286">MSVHQQYALDTYRAAQRGEPAPPAPGLHDWAAVRELRDYRRFEAVLAGRPARGRIRLALARLLPAGRRHRAAGC</sequence>